<evidence type="ECO:0000256" key="4">
    <source>
        <dbReference type="ARBA" id="ARBA00038168"/>
    </source>
</evidence>
<evidence type="ECO:0000256" key="1">
    <source>
        <dbReference type="ARBA" id="ARBA00022617"/>
    </source>
</evidence>
<comment type="similarity">
    <text evidence="4">Belongs to the cytochrome b5 family.</text>
</comment>
<evidence type="ECO:0000256" key="5">
    <source>
        <dbReference type="SAM" id="Phobius"/>
    </source>
</evidence>
<dbReference type="Proteomes" id="UP000554004">
    <property type="component" value="Unassembled WGS sequence"/>
</dbReference>
<feature type="chain" id="PRO_5032524420" description="Cytochrome b5 heme-binding domain-containing protein" evidence="6">
    <location>
        <begin position="21"/>
        <end position="229"/>
    </location>
</feature>
<protein>
    <recommendedName>
        <fullName evidence="7">Cytochrome b5 heme-binding domain-containing protein</fullName>
    </recommendedName>
</protein>
<keyword evidence="6" id="KW-0732">Signal</keyword>
<dbReference type="SMART" id="SM01117">
    <property type="entry name" value="Cyt-b5"/>
    <property type="match status" value="1"/>
</dbReference>
<dbReference type="PANTHER" id="PTHR19359:SF14">
    <property type="entry name" value="CYTOCHROME B5 A"/>
    <property type="match status" value="1"/>
</dbReference>
<comment type="caution">
    <text evidence="8">The sequence shown here is derived from an EMBL/GenBank/DDBJ whole genome shotgun (WGS) entry which is preliminary data.</text>
</comment>
<keyword evidence="5" id="KW-0472">Membrane</keyword>
<dbReference type="Gene3D" id="3.10.120.10">
    <property type="entry name" value="Cytochrome b5-like heme/steroid binding domain"/>
    <property type="match status" value="1"/>
</dbReference>
<accession>A0A847ETW5</accession>
<feature type="signal peptide" evidence="6">
    <location>
        <begin position="1"/>
        <end position="20"/>
    </location>
</feature>
<dbReference type="PROSITE" id="PS50255">
    <property type="entry name" value="CYTOCHROME_B5_2"/>
    <property type="match status" value="1"/>
</dbReference>
<gene>
    <name evidence="8" type="ORF">GX618_02415</name>
</gene>
<name>A0A847ETW5_9BACT</name>
<feature type="transmembrane region" description="Helical" evidence="5">
    <location>
        <begin position="156"/>
        <end position="183"/>
    </location>
</feature>
<evidence type="ECO:0000259" key="7">
    <source>
        <dbReference type="PROSITE" id="PS50255"/>
    </source>
</evidence>
<evidence type="ECO:0000256" key="6">
    <source>
        <dbReference type="SAM" id="SignalP"/>
    </source>
</evidence>
<dbReference type="GO" id="GO:0016020">
    <property type="term" value="C:membrane"/>
    <property type="evidence" value="ECO:0007669"/>
    <property type="project" value="TreeGrafter"/>
</dbReference>
<evidence type="ECO:0000313" key="8">
    <source>
        <dbReference type="EMBL" id="NLE31106.1"/>
    </source>
</evidence>
<feature type="transmembrane region" description="Helical" evidence="5">
    <location>
        <begin position="126"/>
        <end position="144"/>
    </location>
</feature>
<dbReference type="AlphaFoldDB" id="A0A847ETW5"/>
<keyword evidence="5" id="KW-1133">Transmembrane helix</keyword>
<evidence type="ECO:0000256" key="2">
    <source>
        <dbReference type="ARBA" id="ARBA00022723"/>
    </source>
</evidence>
<dbReference type="PANTHER" id="PTHR19359">
    <property type="entry name" value="CYTOCHROME B5"/>
    <property type="match status" value="1"/>
</dbReference>
<dbReference type="EMBL" id="JAAZAL010000089">
    <property type="protein sequence ID" value="NLE31106.1"/>
    <property type="molecule type" value="Genomic_DNA"/>
</dbReference>
<organism evidence="8 9">
    <name type="scientific">Candidatus Dojkabacteria bacterium</name>
    <dbReference type="NCBI Taxonomy" id="2099670"/>
    <lineage>
        <taxon>Bacteria</taxon>
        <taxon>Candidatus Dojkabacteria</taxon>
    </lineage>
</organism>
<keyword evidence="1" id="KW-0349">Heme</keyword>
<dbReference type="GO" id="GO:0020037">
    <property type="term" value="F:heme binding"/>
    <property type="evidence" value="ECO:0007669"/>
    <property type="project" value="TreeGrafter"/>
</dbReference>
<dbReference type="Pfam" id="PF00173">
    <property type="entry name" value="Cyt-b5"/>
    <property type="match status" value="1"/>
</dbReference>
<evidence type="ECO:0000256" key="3">
    <source>
        <dbReference type="ARBA" id="ARBA00023004"/>
    </source>
</evidence>
<feature type="domain" description="Cytochrome b5 heme-binding" evidence="7">
    <location>
        <begin position="18"/>
        <end position="98"/>
    </location>
</feature>
<dbReference type="GO" id="GO:0046872">
    <property type="term" value="F:metal ion binding"/>
    <property type="evidence" value="ECO:0007669"/>
    <property type="project" value="UniProtKB-KW"/>
</dbReference>
<dbReference type="SUPFAM" id="SSF55856">
    <property type="entry name" value="Cytochrome b5-like heme/steroid binding domain"/>
    <property type="match status" value="1"/>
</dbReference>
<reference evidence="8 9" key="1">
    <citation type="journal article" date="2020" name="Biotechnol. Biofuels">
        <title>New insights from the biogas microbiome by comprehensive genome-resolved metagenomics of nearly 1600 species originating from multiple anaerobic digesters.</title>
        <authorList>
            <person name="Campanaro S."/>
            <person name="Treu L."/>
            <person name="Rodriguez-R L.M."/>
            <person name="Kovalovszki A."/>
            <person name="Ziels R.M."/>
            <person name="Maus I."/>
            <person name="Zhu X."/>
            <person name="Kougias P.G."/>
            <person name="Basile A."/>
            <person name="Luo G."/>
            <person name="Schluter A."/>
            <person name="Konstantinidis K.T."/>
            <person name="Angelidaki I."/>
        </authorList>
    </citation>
    <scope>NUCLEOTIDE SEQUENCE [LARGE SCALE GENOMIC DNA]</scope>
    <source>
        <strain evidence="8">AS06rmzACSIP_421</strain>
    </source>
</reference>
<feature type="transmembrane region" description="Helical" evidence="5">
    <location>
        <begin position="195"/>
        <end position="215"/>
    </location>
</feature>
<dbReference type="InterPro" id="IPR036400">
    <property type="entry name" value="Cyt_B5-like_heme/steroid_sf"/>
</dbReference>
<proteinExistence type="inferred from homology"/>
<keyword evidence="2" id="KW-0479">Metal-binding</keyword>
<keyword evidence="5" id="KW-0812">Transmembrane</keyword>
<sequence>MKILIAILLFPFLFLQNSYAYTIDEVNLHNTPNDCWVVFEDSVYDLSKYLPSHDIYMDIRDWCGKDMTEDFKTKAGMDRDHRVSSYSLLENYKIGEIESNQAPIIEEVDTIEDKIMPKNASNPYNLIIPLLISNILYWIPYLLIKKRIIKVSLKSFNAFWNTLLILLLLLPSLGFGVFMMLRYRFPGLWNIPFDFMYWHVELSLVMGIIGVNHFLSRVRVYLLQLKRSK</sequence>
<dbReference type="InterPro" id="IPR050668">
    <property type="entry name" value="Cytochrome_b5"/>
</dbReference>
<keyword evidence="3" id="KW-0408">Iron</keyword>
<dbReference type="InterPro" id="IPR001199">
    <property type="entry name" value="Cyt_B5-like_heme/steroid-bd"/>
</dbReference>
<evidence type="ECO:0000313" key="9">
    <source>
        <dbReference type="Proteomes" id="UP000554004"/>
    </source>
</evidence>